<dbReference type="CDD" id="cd01948">
    <property type="entry name" value="EAL"/>
    <property type="match status" value="1"/>
</dbReference>
<dbReference type="PROSITE" id="PS50887">
    <property type="entry name" value="GGDEF"/>
    <property type="match status" value="1"/>
</dbReference>
<dbReference type="SUPFAM" id="SSF141868">
    <property type="entry name" value="EAL domain-like"/>
    <property type="match status" value="1"/>
</dbReference>
<feature type="domain" description="PAC" evidence="7">
    <location>
        <begin position="771"/>
        <end position="825"/>
    </location>
</feature>
<keyword evidence="11" id="KW-1185">Reference proteome</keyword>
<evidence type="ECO:0000259" key="6">
    <source>
        <dbReference type="PROSITE" id="PS50112"/>
    </source>
</evidence>
<dbReference type="GO" id="GO:0071732">
    <property type="term" value="P:cellular response to nitric oxide"/>
    <property type="evidence" value="ECO:0007669"/>
    <property type="project" value="UniProtKB-ARBA"/>
</dbReference>
<dbReference type="InterPro" id="IPR035919">
    <property type="entry name" value="EAL_sf"/>
</dbReference>
<dbReference type="NCBIfam" id="TIGR00254">
    <property type="entry name" value="GGDEF"/>
    <property type="match status" value="1"/>
</dbReference>
<dbReference type="Gene3D" id="3.20.20.450">
    <property type="entry name" value="EAL domain"/>
    <property type="match status" value="1"/>
</dbReference>
<keyword evidence="5" id="KW-0812">Transmembrane</keyword>
<dbReference type="FunFam" id="3.20.20.450:FF:000001">
    <property type="entry name" value="Cyclic di-GMP phosphodiesterase yahA"/>
    <property type="match status" value="1"/>
</dbReference>
<organism evidence="10 11">
    <name type="scientific">Thiobaca trueperi</name>
    <dbReference type="NCBI Taxonomy" id="127458"/>
    <lineage>
        <taxon>Bacteria</taxon>
        <taxon>Pseudomonadati</taxon>
        <taxon>Pseudomonadota</taxon>
        <taxon>Gammaproteobacteria</taxon>
        <taxon>Chromatiales</taxon>
        <taxon>Chromatiaceae</taxon>
        <taxon>Thiobaca</taxon>
    </lineage>
</organism>
<dbReference type="FunFam" id="3.30.70.270:FF:000001">
    <property type="entry name" value="Diguanylate cyclase domain protein"/>
    <property type="match status" value="1"/>
</dbReference>
<evidence type="ECO:0000313" key="10">
    <source>
        <dbReference type="EMBL" id="TCT21565.1"/>
    </source>
</evidence>
<dbReference type="InterPro" id="IPR007892">
    <property type="entry name" value="CHASE4"/>
</dbReference>
<gene>
    <name evidence="10" type="ORF">EDC35_104425</name>
</gene>
<proteinExistence type="predicted"/>
<dbReference type="Proteomes" id="UP000295717">
    <property type="component" value="Unassembled WGS sequence"/>
</dbReference>
<feature type="transmembrane region" description="Helical" evidence="5">
    <location>
        <begin position="20"/>
        <end position="40"/>
    </location>
</feature>
<dbReference type="SMART" id="SM00065">
    <property type="entry name" value="GAF"/>
    <property type="match status" value="1"/>
</dbReference>
<dbReference type="InterPro" id="IPR035965">
    <property type="entry name" value="PAS-like_dom_sf"/>
</dbReference>
<dbReference type="EMBL" id="SMAO01000004">
    <property type="protein sequence ID" value="TCT21565.1"/>
    <property type="molecule type" value="Genomic_DNA"/>
</dbReference>
<dbReference type="AlphaFoldDB" id="A0A4R3MYS4"/>
<dbReference type="InterPro" id="IPR043128">
    <property type="entry name" value="Rev_trsase/Diguanyl_cyclase"/>
</dbReference>
<dbReference type="InterPro" id="IPR013767">
    <property type="entry name" value="PAS_fold"/>
</dbReference>
<evidence type="ECO:0000256" key="5">
    <source>
        <dbReference type="SAM" id="Phobius"/>
    </source>
</evidence>
<keyword evidence="5" id="KW-0472">Membrane</keyword>
<dbReference type="Pfam" id="PF00989">
    <property type="entry name" value="PAS"/>
    <property type="match status" value="1"/>
</dbReference>
<evidence type="ECO:0000256" key="3">
    <source>
        <dbReference type="ARBA" id="ARBA00022636"/>
    </source>
</evidence>
<dbReference type="CDD" id="cd00130">
    <property type="entry name" value="PAS"/>
    <property type="match status" value="1"/>
</dbReference>
<dbReference type="Gene3D" id="3.30.450.20">
    <property type="entry name" value="PAS domain"/>
    <property type="match status" value="2"/>
</dbReference>
<sequence length="1268" mass="138940">MASGDTIYLRPDGRALTSRLRAILLPLTGSLLVVIAIGSVDRWIVEPAFARLQHAQAIEDLQRAAGALRGELRQLGGTLADWSNWDDTYRFAADGNADYIQNNFSNWPMLESGTRINLCLVLSARGQVVYRGGHVAERGGELIPEQFAGDRVSGIEWLRPVWAEGRSIAGLLDTEAGFYFVSAGSILTTEGTGPSRGGLLMARRLSTALLHELAERVQVDFMLFAQGDSRLSPAEQGLWQRLQPGQPWIDPDRADPDFVYDLMTDLDGRPAFLLRAPIRQDISQVARQTSDTLIGTLGLSAITLFLLIAWINRRNPYGASGASVAHAWAGATLVVVIGLALTLGIFSELQRLSSHPFDAAWILVAGSLVTGLCALYLYSLLAQQIRAEALIASRTAELAERESRLRGIVSHAPIAIGVFELQSDDALILIEANAAVDHILQRPCSQRLGISLEELLPAVTATERPRIYRQLARHGGTHHWEAVAYRDEIVSRDYEITAFQSAPNTVTAMLTDITERRQAQRTLEQRDRLLQATAAALAELLSDPAFDCAIQSALEILGRAVGADRAYVFQNRQHARTGRRQAEWLNAWRAPPLDSSPPDPSLRVLDYEPVFAGWWERLSAGHSIAGSLGELPAPVVAFLAPQGINSLLILPILVQGQFWGVIGFADCGIGRAWTTAEDSVLRAVASALGSTYIRHQAESRQRLASAVFESVSESLIVTDAERRIVAVNRAFTEITGYEEAEVLGLDPRLLKSGHHPDSFYKAVWDCLASQGRWQGEFINRCKDGGLSVVLSTLTEVRDESGKLTHYVGTANDITSQKEAEQRIEHLAYFDPLTDLPNRALLTQRAEQALSLATRNRRSVALLFMDLDAFKDVNDSLGHSAGDQLLIQATRRLAAFVRESDTLCRLGGDEFVLLLPETEQTGAEEVAHKVLRAFRAPFLLAPHELSVTLSIGIALAPQDATTIGDLLKNADTALYQAKGGGRNTVVFFNQDMNRAAVERLTLSGELRVALAAGQLRAHYQPKVNLADGRLLGAEALVRWEHPSRGLLPPGAFIPVAESSHLIVEIGDWMLSEVCRQLVAWRQAGYPPVPVAVNLAAKHFRSPNLTQQIADLLATHDLPAQWLALELTESTLLDSEATTMETLTSLQTLGIRLAIDDFGTGYSSLSYLRDLPIDALKIDRRFVQELESRADDRVFVSTIIALGHALGLAVIAEGVETEEQRAILREQGCDQAQGFFFARPLCPERFAHDWLVDSGMTETHAVRTEASGLK</sequence>
<evidence type="ECO:0000256" key="4">
    <source>
        <dbReference type="ARBA" id="ARBA00051114"/>
    </source>
</evidence>
<feature type="transmembrane region" description="Helical" evidence="5">
    <location>
        <begin position="359"/>
        <end position="378"/>
    </location>
</feature>
<dbReference type="Pfam" id="PF05228">
    <property type="entry name" value="CHASE4"/>
    <property type="match status" value="1"/>
</dbReference>
<reference evidence="10 11" key="1">
    <citation type="submission" date="2019-03" db="EMBL/GenBank/DDBJ databases">
        <title>Genomic Encyclopedia of Type Strains, Phase IV (KMG-IV): sequencing the most valuable type-strain genomes for metagenomic binning, comparative biology and taxonomic classification.</title>
        <authorList>
            <person name="Goeker M."/>
        </authorList>
    </citation>
    <scope>NUCLEOTIDE SEQUENCE [LARGE SCALE GENOMIC DNA]</scope>
    <source>
        <strain evidence="10 11">DSM 13587</strain>
    </source>
</reference>
<evidence type="ECO:0000259" key="8">
    <source>
        <dbReference type="PROSITE" id="PS50883"/>
    </source>
</evidence>
<dbReference type="InterPro" id="IPR000700">
    <property type="entry name" value="PAS-assoc_C"/>
</dbReference>
<dbReference type="Pfam" id="PF01590">
    <property type="entry name" value="GAF"/>
    <property type="match status" value="1"/>
</dbReference>
<dbReference type="SMART" id="SM00086">
    <property type="entry name" value="PAC"/>
    <property type="match status" value="1"/>
</dbReference>
<dbReference type="PROSITE" id="PS50112">
    <property type="entry name" value="PAS"/>
    <property type="match status" value="1"/>
</dbReference>
<dbReference type="InterPro" id="IPR029787">
    <property type="entry name" value="Nucleotide_cyclase"/>
</dbReference>
<dbReference type="SMART" id="SM00052">
    <property type="entry name" value="EAL"/>
    <property type="match status" value="1"/>
</dbReference>
<dbReference type="Pfam" id="PF00563">
    <property type="entry name" value="EAL"/>
    <property type="match status" value="1"/>
</dbReference>
<dbReference type="InterPro" id="IPR029016">
    <property type="entry name" value="GAF-like_dom_sf"/>
</dbReference>
<feature type="domain" description="EAL" evidence="8">
    <location>
        <begin position="998"/>
        <end position="1252"/>
    </location>
</feature>
<feature type="transmembrane region" description="Helical" evidence="5">
    <location>
        <begin position="293"/>
        <end position="312"/>
    </location>
</feature>
<dbReference type="RefSeq" id="WP_132977140.1">
    <property type="nucleotide sequence ID" value="NZ_SMAO01000004.1"/>
</dbReference>
<comment type="caution">
    <text evidence="10">The sequence shown here is derived from an EMBL/GenBank/DDBJ whole genome shotgun (WGS) entry which is preliminary data.</text>
</comment>
<dbReference type="CDD" id="cd01949">
    <property type="entry name" value="GGDEF"/>
    <property type="match status" value="1"/>
</dbReference>
<evidence type="ECO:0000256" key="2">
    <source>
        <dbReference type="ARBA" id="ARBA00012282"/>
    </source>
</evidence>
<evidence type="ECO:0000259" key="7">
    <source>
        <dbReference type="PROSITE" id="PS50113"/>
    </source>
</evidence>
<feature type="domain" description="PAS" evidence="6">
    <location>
        <begin position="700"/>
        <end position="758"/>
    </location>
</feature>
<dbReference type="EC" id="3.1.4.52" evidence="2"/>
<protein>
    <recommendedName>
        <fullName evidence="2">cyclic-guanylate-specific phosphodiesterase</fullName>
        <ecNumber evidence="2">3.1.4.52</ecNumber>
    </recommendedName>
</protein>
<dbReference type="InterPro" id="IPR001610">
    <property type="entry name" value="PAC"/>
</dbReference>
<dbReference type="InterPro" id="IPR000160">
    <property type="entry name" value="GGDEF_dom"/>
</dbReference>
<dbReference type="SUPFAM" id="SSF55785">
    <property type="entry name" value="PYP-like sensor domain (PAS domain)"/>
    <property type="match status" value="2"/>
</dbReference>
<dbReference type="InterPro" id="IPR052155">
    <property type="entry name" value="Biofilm_reg_signaling"/>
</dbReference>
<dbReference type="PANTHER" id="PTHR44757:SF2">
    <property type="entry name" value="BIOFILM ARCHITECTURE MAINTENANCE PROTEIN MBAA"/>
    <property type="match status" value="1"/>
</dbReference>
<comment type="cofactor">
    <cofactor evidence="1">
        <name>Mg(2+)</name>
        <dbReference type="ChEBI" id="CHEBI:18420"/>
    </cofactor>
</comment>
<comment type="catalytic activity">
    <reaction evidence="4">
        <text>3',3'-c-di-GMP + H2O = 5'-phosphoguanylyl(3'-&gt;5')guanosine + H(+)</text>
        <dbReference type="Rhea" id="RHEA:24902"/>
        <dbReference type="ChEBI" id="CHEBI:15377"/>
        <dbReference type="ChEBI" id="CHEBI:15378"/>
        <dbReference type="ChEBI" id="CHEBI:58754"/>
        <dbReference type="ChEBI" id="CHEBI:58805"/>
        <dbReference type="EC" id="3.1.4.52"/>
    </reaction>
    <physiologicalReaction direction="left-to-right" evidence="4">
        <dbReference type="Rhea" id="RHEA:24903"/>
    </physiologicalReaction>
</comment>
<dbReference type="SMART" id="SM00091">
    <property type="entry name" value="PAS"/>
    <property type="match status" value="2"/>
</dbReference>
<dbReference type="InterPro" id="IPR000014">
    <property type="entry name" value="PAS"/>
</dbReference>
<dbReference type="InterPro" id="IPR001633">
    <property type="entry name" value="EAL_dom"/>
</dbReference>
<dbReference type="Pfam" id="PF00990">
    <property type="entry name" value="GGDEF"/>
    <property type="match status" value="1"/>
</dbReference>
<dbReference type="InterPro" id="IPR003018">
    <property type="entry name" value="GAF"/>
</dbReference>
<dbReference type="SUPFAM" id="SSF55781">
    <property type="entry name" value="GAF domain-like"/>
    <property type="match status" value="1"/>
</dbReference>
<dbReference type="OrthoDB" id="8553030at2"/>
<dbReference type="PROSITE" id="PS50113">
    <property type="entry name" value="PAC"/>
    <property type="match status" value="1"/>
</dbReference>
<dbReference type="GO" id="GO:0006355">
    <property type="term" value="P:regulation of DNA-templated transcription"/>
    <property type="evidence" value="ECO:0007669"/>
    <property type="project" value="InterPro"/>
</dbReference>
<dbReference type="Gene3D" id="3.30.70.270">
    <property type="match status" value="1"/>
</dbReference>
<dbReference type="PANTHER" id="PTHR44757">
    <property type="entry name" value="DIGUANYLATE CYCLASE DGCP"/>
    <property type="match status" value="1"/>
</dbReference>
<accession>A0A4R3MYS4</accession>
<evidence type="ECO:0000256" key="1">
    <source>
        <dbReference type="ARBA" id="ARBA00001946"/>
    </source>
</evidence>
<dbReference type="PROSITE" id="PS50883">
    <property type="entry name" value="EAL"/>
    <property type="match status" value="1"/>
</dbReference>
<dbReference type="GO" id="GO:0071111">
    <property type="term" value="F:cyclic-guanylate-specific phosphodiesterase activity"/>
    <property type="evidence" value="ECO:0007669"/>
    <property type="project" value="UniProtKB-EC"/>
</dbReference>
<feature type="domain" description="GGDEF" evidence="9">
    <location>
        <begin position="857"/>
        <end position="989"/>
    </location>
</feature>
<feature type="transmembrane region" description="Helical" evidence="5">
    <location>
        <begin position="324"/>
        <end position="347"/>
    </location>
</feature>
<dbReference type="Gene3D" id="3.30.450.40">
    <property type="match status" value="1"/>
</dbReference>
<name>A0A4R3MYS4_9GAMM</name>
<keyword evidence="5" id="KW-1133">Transmembrane helix</keyword>
<dbReference type="NCBIfam" id="TIGR00229">
    <property type="entry name" value="sensory_box"/>
    <property type="match status" value="1"/>
</dbReference>
<evidence type="ECO:0000259" key="9">
    <source>
        <dbReference type="PROSITE" id="PS50887"/>
    </source>
</evidence>
<dbReference type="SUPFAM" id="SSF55073">
    <property type="entry name" value="Nucleotide cyclase"/>
    <property type="match status" value="1"/>
</dbReference>
<evidence type="ECO:0000313" key="11">
    <source>
        <dbReference type="Proteomes" id="UP000295717"/>
    </source>
</evidence>
<dbReference type="SMART" id="SM00267">
    <property type="entry name" value="GGDEF"/>
    <property type="match status" value="1"/>
</dbReference>
<keyword evidence="3" id="KW-0973">c-di-GMP</keyword>